<feature type="region of interest" description="Disordered" evidence="1">
    <location>
        <begin position="47"/>
        <end position="68"/>
    </location>
</feature>
<dbReference type="AlphaFoldDB" id="A0A9Q3QAU9"/>
<comment type="caution">
    <text evidence="2">The sequence shown here is derived from an EMBL/GenBank/DDBJ whole genome shotgun (WGS) entry which is preliminary data.</text>
</comment>
<evidence type="ECO:0000313" key="2">
    <source>
        <dbReference type="EMBL" id="MBW0592326.1"/>
    </source>
</evidence>
<name>A0A9Q3QAU9_9BASI</name>
<proteinExistence type="predicted"/>
<dbReference type="OrthoDB" id="2505140at2759"/>
<reference evidence="2" key="1">
    <citation type="submission" date="2021-03" db="EMBL/GenBank/DDBJ databases">
        <title>Draft genome sequence of rust myrtle Austropuccinia psidii MF-1, a brazilian biotype.</title>
        <authorList>
            <person name="Quecine M.C."/>
            <person name="Pachon D.M.R."/>
            <person name="Bonatelli M.L."/>
            <person name="Correr F.H."/>
            <person name="Franceschini L.M."/>
            <person name="Leite T.F."/>
            <person name="Margarido G.R.A."/>
            <person name="Almeida C.A."/>
            <person name="Ferrarezi J.A."/>
            <person name="Labate C.A."/>
        </authorList>
    </citation>
    <scope>NUCLEOTIDE SEQUENCE</scope>
    <source>
        <strain evidence="2">MF-1</strain>
    </source>
</reference>
<evidence type="ECO:0000313" key="3">
    <source>
        <dbReference type="Proteomes" id="UP000765509"/>
    </source>
</evidence>
<feature type="non-terminal residue" evidence="2">
    <location>
        <position position="1"/>
    </location>
</feature>
<evidence type="ECO:0000256" key="1">
    <source>
        <dbReference type="SAM" id="MobiDB-lite"/>
    </source>
</evidence>
<gene>
    <name evidence="2" type="ORF">O181_132041</name>
</gene>
<dbReference type="EMBL" id="AVOT02147730">
    <property type="protein sequence ID" value="MBW0592326.1"/>
    <property type="molecule type" value="Genomic_DNA"/>
</dbReference>
<sequence>QTLQASNIDTKQNLGTDSDQKLKPFQDLILDVMISYIIFKSQENIEELSPPNQSEQRKRPKNTKNENLGSDEISSLIINHRPQSSTLLDNQALQLDQAKNKLSEYCSWHNFLPFAYFLILGVKGLFTSHKDHLHFSISNAMIGLCSFNISHQLFKPSPPEEHVWKNLSFHLNSFFSTGMNPIIDVQLVCPPSRHQLAQYITSDFLNQWEAHATVTSLLPPNKKSCLT</sequence>
<protein>
    <submittedName>
        <fullName evidence="2">Uncharacterized protein</fullName>
    </submittedName>
</protein>
<dbReference type="Proteomes" id="UP000765509">
    <property type="component" value="Unassembled WGS sequence"/>
</dbReference>
<keyword evidence="3" id="KW-1185">Reference proteome</keyword>
<organism evidence="2 3">
    <name type="scientific">Austropuccinia psidii MF-1</name>
    <dbReference type="NCBI Taxonomy" id="1389203"/>
    <lineage>
        <taxon>Eukaryota</taxon>
        <taxon>Fungi</taxon>
        <taxon>Dikarya</taxon>
        <taxon>Basidiomycota</taxon>
        <taxon>Pucciniomycotina</taxon>
        <taxon>Pucciniomycetes</taxon>
        <taxon>Pucciniales</taxon>
        <taxon>Sphaerophragmiaceae</taxon>
        <taxon>Austropuccinia</taxon>
    </lineage>
</organism>
<accession>A0A9Q3QAU9</accession>